<dbReference type="AlphaFoldDB" id="A0AAV4XFH5"/>
<dbReference type="Proteomes" id="UP001054945">
    <property type="component" value="Unassembled WGS sequence"/>
</dbReference>
<gene>
    <name evidence="1" type="ORF">CEXT_723091</name>
</gene>
<reference evidence="1 2" key="1">
    <citation type="submission" date="2021-06" db="EMBL/GenBank/DDBJ databases">
        <title>Caerostris extrusa draft genome.</title>
        <authorList>
            <person name="Kono N."/>
            <person name="Arakawa K."/>
        </authorList>
    </citation>
    <scope>NUCLEOTIDE SEQUENCE [LARGE SCALE GENOMIC DNA]</scope>
</reference>
<keyword evidence="2" id="KW-1185">Reference proteome</keyword>
<protein>
    <submittedName>
        <fullName evidence="1">Uncharacterized protein</fullName>
    </submittedName>
</protein>
<accession>A0AAV4XFH5</accession>
<sequence>MGIKGSSTLTPLLYSFQEFVLAFLLSKQKDGYPRNALDETLSGNMELPKGIVRKDGYPKNALDENLSGNMELPKRDGYPRNALDETLSGNMEFPKLVNNVGLHFQLELVNVLEFK</sequence>
<organism evidence="1 2">
    <name type="scientific">Caerostris extrusa</name>
    <name type="common">Bark spider</name>
    <name type="synonym">Caerostris bankana</name>
    <dbReference type="NCBI Taxonomy" id="172846"/>
    <lineage>
        <taxon>Eukaryota</taxon>
        <taxon>Metazoa</taxon>
        <taxon>Ecdysozoa</taxon>
        <taxon>Arthropoda</taxon>
        <taxon>Chelicerata</taxon>
        <taxon>Arachnida</taxon>
        <taxon>Araneae</taxon>
        <taxon>Araneomorphae</taxon>
        <taxon>Entelegynae</taxon>
        <taxon>Araneoidea</taxon>
        <taxon>Araneidae</taxon>
        <taxon>Caerostris</taxon>
    </lineage>
</organism>
<dbReference type="EMBL" id="BPLR01017694">
    <property type="protein sequence ID" value="GIY93701.1"/>
    <property type="molecule type" value="Genomic_DNA"/>
</dbReference>
<proteinExistence type="predicted"/>
<comment type="caution">
    <text evidence="1">The sequence shown here is derived from an EMBL/GenBank/DDBJ whole genome shotgun (WGS) entry which is preliminary data.</text>
</comment>
<name>A0AAV4XFH5_CAEEX</name>
<evidence type="ECO:0000313" key="2">
    <source>
        <dbReference type="Proteomes" id="UP001054945"/>
    </source>
</evidence>
<evidence type="ECO:0000313" key="1">
    <source>
        <dbReference type="EMBL" id="GIY93701.1"/>
    </source>
</evidence>